<evidence type="ECO:0000313" key="2">
    <source>
        <dbReference type="EMBL" id="MDP9651935.1"/>
    </source>
</evidence>
<proteinExistence type="predicted"/>
<feature type="region of interest" description="Disordered" evidence="1">
    <location>
        <begin position="109"/>
        <end position="160"/>
    </location>
</feature>
<evidence type="ECO:0008006" key="4">
    <source>
        <dbReference type="Google" id="ProtNLM"/>
    </source>
</evidence>
<name>A0AB73IPV1_9BURK</name>
<dbReference type="RefSeq" id="WP_392396434.1">
    <property type="nucleotide sequence ID" value="NZ_JAURTK010000041.1"/>
</dbReference>
<organism evidence="2 3">
    <name type="scientific">Paraburkholderia caledonica</name>
    <dbReference type="NCBI Taxonomy" id="134536"/>
    <lineage>
        <taxon>Bacteria</taxon>
        <taxon>Pseudomonadati</taxon>
        <taxon>Pseudomonadota</taxon>
        <taxon>Betaproteobacteria</taxon>
        <taxon>Burkholderiales</taxon>
        <taxon>Burkholderiaceae</taxon>
        <taxon>Paraburkholderia</taxon>
    </lineage>
</organism>
<dbReference type="AlphaFoldDB" id="A0AB73IPV1"/>
<accession>A0AB73IPV1</accession>
<evidence type="ECO:0000256" key="1">
    <source>
        <dbReference type="SAM" id="MobiDB-lite"/>
    </source>
</evidence>
<protein>
    <recommendedName>
        <fullName evidence="4">DnaT DNA-binding domain-containing protein</fullName>
    </recommendedName>
</protein>
<feature type="compositionally biased region" description="Basic and acidic residues" evidence="1">
    <location>
        <begin position="131"/>
        <end position="142"/>
    </location>
</feature>
<evidence type="ECO:0000313" key="3">
    <source>
        <dbReference type="Proteomes" id="UP001229486"/>
    </source>
</evidence>
<sequence length="267" mass="29949">MAWLKIETETPDKPEMWAIAEMLSIDVDAVFGKVFRVWRWFDQHTEDGNARGVTFSLFDRLVGLTGFACGMEKVGWLIKTEEGISLPNFDRHNGQTAKNRANTAVRVAKHKSGNGKGNGEVTHGALPTALPREDKSKSKEEPPIPPKGGDGPEETGAGKPKRKTTIAFQTFLEACKANGEKAIPDGDPVFEYADEAGIPIEFLRLHWLEFKERYTAPDAKRYKDWRSVYRKSVRGCWFRLWFLRGDGTCGLTTQGEQAKRHHGKEAA</sequence>
<dbReference type="Proteomes" id="UP001229486">
    <property type="component" value="Unassembled WGS sequence"/>
</dbReference>
<reference evidence="2" key="1">
    <citation type="submission" date="2023-07" db="EMBL/GenBank/DDBJ databases">
        <title>Sorghum-associated microbial communities from plants grown in Nebraska, USA.</title>
        <authorList>
            <person name="Schachtman D."/>
        </authorList>
    </citation>
    <scope>NUCLEOTIDE SEQUENCE</scope>
    <source>
        <strain evidence="2">DS1061</strain>
    </source>
</reference>
<dbReference type="EMBL" id="JAURTK010000041">
    <property type="protein sequence ID" value="MDP9651935.1"/>
    <property type="molecule type" value="Genomic_DNA"/>
</dbReference>
<gene>
    <name evidence="2" type="ORF">J2793_007410</name>
</gene>
<comment type="caution">
    <text evidence="2">The sequence shown here is derived from an EMBL/GenBank/DDBJ whole genome shotgun (WGS) entry which is preliminary data.</text>
</comment>